<comment type="caution">
    <text evidence="1">The sequence shown here is derived from an EMBL/GenBank/DDBJ whole genome shotgun (WGS) entry which is preliminary data.</text>
</comment>
<proteinExistence type="predicted"/>
<dbReference type="Proteomes" id="UP000093336">
    <property type="component" value="Unassembled WGS sequence"/>
</dbReference>
<dbReference type="Gene3D" id="3.90.70.80">
    <property type="match status" value="1"/>
</dbReference>
<sequence length="372" mass="41711">MALASTGFFKNLPPQPTEATKQTAKTVDYVDVGGNGDCGFRAIAAAIISKELYESNTMFFENRNSAELNALLIKHFEYFPEQKPSLPHANAIDQLRWLTNSNRMALTIQSLAYTIRQMAVDEMTDRESCAKYRGAFVNDGVTPTSPATMRQPTTWIDETAIAAAAKATGYPIRVRVVSEGKEIPMHLHYEGKKERSANPLVIQLQEKHYIPCVMNPTKFQSVKTVSAVSLTPTQVKKNDPDIEEVLAIIAQEDKRLLENFEDTKRRLTAAVEADGATKELLLNIYIEGLKKSDYFQGYVGIEHGSEHFFKALKESNSELRIVRNELMNNPNQHFTNQLIHAIARAVTIEQLDANHVFDQIEALDKRAGARIV</sequence>
<organism evidence="1 2">
    <name type="scientific">Legionella jamestowniensis</name>
    <dbReference type="NCBI Taxonomy" id="455"/>
    <lineage>
        <taxon>Bacteria</taxon>
        <taxon>Pseudomonadati</taxon>
        <taxon>Pseudomonadota</taxon>
        <taxon>Gammaproteobacteria</taxon>
        <taxon>Legionellales</taxon>
        <taxon>Legionellaceae</taxon>
        <taxon>Legionella</taxon>
    </lineage>
</organism>
<evidence type="ECO:0000313" key="1">
    <source>
        <dbReference type="EMBL" id="OCH99349.1"/>
    </source>
</evidence>
<protein>
    <recommendedName>
        <fullName evidence="3">Dot/Icm T4SS effector</fullName>
    </recommendedName>
</protein>
<dbReference type="RefSeq" id="WP_065620183.1">
    <property type="nucleotide sequence ID" value="NZ_LYOZ01000001.1"/>
</dbReference>
<accession>A0ABX2XXI3</accession>
<evidence type="ECO:0008006" key="3">
    <source>
        <dbReference type="Google" id="ProtNLM"/>
    </source>
</evidence>
<dbReference type="InterPro" id="IPR038765">
    <property type="entry name" value="Papain-like_cys_pep_sf"/>
</dbReference>
<dbReference type="SUPFAM" id="SSF54001">
    <property type="entry name" value="Cysteine proteinases"/>
    <property type="match status" value="1"/>
</dbReference>
<evidence type="ECO:0000313" key="2">
    <source>
        <dbReference type="Proteomes" id="UP000093336"/>
    </source>
</evidence>
<gene>
    <name evidence="1" type="ORF">A8135_06580</name>
</gene>
<reference evidence="1 2" key="1">
    <citation type="submission" date="2016-05" db="EMBL/GenBank/DDBJ databases">
        <authorList>
            <person name="Prochazka B."/>
            <person name="Indra A."/>
            <person name="Hasenberger P."/>
            <person name="Blaschitz M."/>
            <person name="Wagner L."/>
            <person name="Wewalka G."/>
            <person name="Sorschag S."/>
            <person name="Schmid D."/>
            <person name="Ruppitsch W."/>
        </authorList>
    </citation>
    <scope>NUCLEOTIDE SEQUENCE [LARGE SCALE GENOMIC DNA]</scope>
    <source>
        <strain evidence="1 2">974010_12</strain>
    </source>
</reference>
<name>A0ABX2XXI3_9GAMM</name>
<keyword evidence="2" id="KW-1185">Reference proteome</keyword>
<dbReference type="EMBL" id="LYOZ01000001">
    <property type="protein sequence ID" value="OCH99349.1"/>
    <property type="molecule type" value="Genomic_DNA"/>
</dbReference>